<keyword evidence="3" id="KW-1185">Reference proteome</keyword>
<organism evidence="2 3">
    <name type="scientific">Diaporthe helianthi</name>
    <dbReference type="NCBI Taxonomy" id="158607"/>
    <lineage>
        <taxon>Eukaryota</taxon>
        <taxon>Fungi</taxon>
        <taxon>Dikarya</taxon>
        <taxon>Ascomycota</taxon>
        <taxon>Pezizomycotina</taxon>
        <taxon>Sordariomycetes</taxon>
        <taxon>Sordariomycetidae</taxon>
        <taxon>Diaporthales</taxon>
        <taxon>Diaporthaceae</taxon>
        <taxon>Diaporthe</taxon>
    </lineage>
</organism>
<name>A0A2P5HG23_DIAHE</name>
<accession>A0A2P5HG23</accession>
<gene>
    <name evidence="2" type="ORF">DHEL01_v212402</name>
</gene>
<evidence type="ECO:0008006" key="4">
    <source>
        <dbReference type="Google" id="ProtNLM"/>
    </source>
</evidence>
<reference evidence="2" key="1">
    <citation type="submission" date="2017-09" db="EMBL/GenBank/DDBJ databases">
        <title>Polyketide synthases of a Diaporthe helianthi virulent isolate.</title>
        <authorList>
            <person name="Baroncelli R."/>
        </authorList>
    </citation>
    <scope>NUCLEOTIDE SEQUENCE [LARGE SCALE GENOMIC DNA]</scope>
    <source>
        <strain evidence="2">7/96</strain>
    </source>
</reference>
<evidence type="ECO:0000313" key="2">
    <source>
        <dbReference type="EMBL" id="POS69202.1"/>
    </source>
</evidence>
<protein>
    <recommendedName>
        <fullName evidence="4">Coat protein</fullName>
    </recommendedName>
</protein>
<comment type="caution">
    <text evidence="2">The sequence shown here is derived from an EMBL/GenBank/DDBJ whole genome shotgun (WGS) entry which is preliminary data.</text>
</comment>
<dbReference type="EMBL" id="MAVT02002549">
    <property type="protein sequence ID" value="POS69202.1"/>
    <property type="molecule type" value="Genomic_DNA"/>
</dbReference>
<dbReference type="OrthoDB" id="5235399at2759"/>
<proteinExistence type="predicted"/>
<evidence type="ECO:0000256" key="1">
    <source>
        <dbReference type="SAM" id="MobiDB-lite"/>
    </source>
</evidence>
<feature type="region of interest" description="Disordered" evidence="1">
    <location>
        <begin position="1"/>
        <end position="26"/>
    </location>
</feature>
<dbReference type="Proteomes" id="UP000094444">
    <property type="component" value="Unassembled WGS sequence"/>
</dbReference>
<sequence length="379" mass="41838">MSQNLQSPEAPEQLRGRSEPPSATRAVPPHVAILRDSVQHIGVAGISRPGISSYIPTAFNMFAMLEAMCENLAPNRHVHDICPEFFTPVLYLYYSHVVYFHILRARAFASALTRSERLPLIQYQRVGPAESWPVAAPLIGFIQAMGAHMPEDSYYSWIVPSLPDFSHLKKNRGLVGLEKVPGMLRLPIIPALQKLVHNFGTGAANFKDGIMHPMALPLSDKNQFIGISSSGIYCQAFLAVTYNLCWKSPFEAGDDDGAKRNRISRWNVPDVPNDATLNTPESFLGLSSSQSSNWMNRLLVAATSVNRFFPNSTTLSKIPPFTTLGSLTHVQYRDDGTPPAPLKDTWYYYRAGPDGVTVDFQGFSNTQAGLLDTRLGVAT</sequence>
<dbReference type="InParanoid" id="A0A2P5HG23"/>
<dbReference type="AlphaFoldDB" id="A0A2P5HG23"/>
<evidence type="ECO:0000313" key="3">
    <source>
        <dbReference type="Proteomes" id="UP000094444"/>
    </source>
</evidence>